<reference evidence="4" key="2">
    <citation type="submission" date="2025-08" db="UniProtKB">
        <authorList>
            <consortium name="Ensembl"/>
        </authorList>
    </citation>
    <scope>IDENTIFICATION</scope>
</reference>
<evidence type="ECO:0000313" key="5">
    <source>
        <dbReference type="Proteomes" id="UP000265040"/>
    </source>
</evidence>
<dbReference type="Pfam" id="PF00100">
    <property type="entry name" value="Zona_pellucida"/>
    <property type="match status" value="1"/>
</dbReference>
<protein>
    <recommendedName>
        <fullName evidence="3">ZP domain-containing protein</fullName>
    </recommendedName>
</protein>
<keyword evidence="5" id="KW-1185">Reference proteome</keyword>
<dbReference type="GeneID" id="113161753"/>
<dbReference type="GO" id="GO:0007339">
    <property type="term" value="P:binding of sperm to zona pellucida"/>
    <property type="evidence" value="ECO:0007669"/>
    <property type="project" value="TreeGrafter"/>
</dbReference>
<dbReference type="GO" id="GO:0035803">
    <property type="term" value="P:egg coat formation"/>
    <property type="evidence" value="ECO:0007669"/>
    <property type="project" value="TreeGrafter"/>
</dbReference>
<name>A0A3Q1JC21_ANATE</name>
<dbReference type="GO" id="GO:2000344">
    <property type="term" value="P:positive regulation of acrosome reaction"/>
    <property type="evidence" value="ECO:0007669"/>
    <property type="project" value="TreeGrafter"/>
</dbReference>
<dbReference type="InterPro" id="IPR042235">
    <property type="entry name" value="ZP-C_dom"/>
</dbReference>
<dbReference type="RefSeq" id="XP_026215341.1">
    <property type="nucleotide sequence ID" value="XM_026359556.1"/>
</dbReference>
<sequence>MVLVHAGLLLLMFCSAYSYWVRKGAVQSLFDKNPAVEWEKMETKISKEIMPLHGPEGKLWRSASSSQTPTPKVFPMYVIMSASKDQKSVFKPGQGTASLPVWAVNLLLGSPSNILPIESVKDPKQFVELQCHLDRVYLRVKREVFKTLGAYTYLKLGTCPVNAGTATHYYFLYLLTTDCGFRQESKADYVYISNVLSYKPTTPVLREIPFTIPLLCKYPRSFYSYDNGYQPNIQLGTIFKALGLPGGLSLTPQNATGNEITNAKTFTMGDPVFFEAKQPEDTGIFGDQRIYINKCFMTASSNPNSNPKYAVIDNQGCMIDGKVSNVSQFIRGASKTTQKFSVGAAIFVDGVSLSTQKLFMHCETIMGQLTPTPSSKACNYNQTTKMWMELYGNDSVCNCCNSTCSTVQPRAHKKMISSHSWNVDLRGQDEYEGVNLQMRPFDANTLSRNDAYRPEYKASLNWEQDYQNK</sequence>
<dbReference type="PANTHER" id="PTHR11576">
    <property type="entry name" value="ZONA PELLUCIDA SPERM-BINDING PROTEIN 3"/>
    <property type="match status" value="1"/>
</dbReference>
<dbReference type="Gene3D" id="2.60.40.4100">
    <property type="entry name" value="Zona pellucida, ZP-C domain"/>
    <property type="match status" value="1"/>
</dbReference>
<feature type="domain" description="ZP" evidence="3">
    <location>
        <begin position="130"/>
        <end position="385"/>
    </location>
</feature>
<dbReference type="PANTHER" id="PTHR11576:SF26">
    <property type="entry name" value="ZONA PELLUCIDA GLYCOPROTEIN 3D TANDEM DUPLICATE 2"/>
    <property type="match status" value="1"/>
</dbReference>
<reference evidence="4" key="3">
    <citation type="submission" date="2025-09" db="UniProtKB">
        <authorList>
            <consortium name="Ensembl"/>
        </authorList>
    </citation>
    <scope>IDENTIFICATION</scope>
</reference>
<dbReference type="GO" id="GO:0031012">
    <property type="term" value="C:extracellular matrix"/>
    <property type="evidence" value="ECO:0007669"/>
    <property type="project" value="TreeGrafter"/>
</dbReference>
<dbReference type="OrthoDB" id="8961289at2759"/>
<dbReference type="InterPro" id="IPR001507">
    <property type="entry name" value="ZP_dom"/>
</dbReference>
<dbReference type="InterPro" id="IPR055355">
    <property type="entry name" value="ZP-C"/>
</dbReference>
<dbReference type="FunFam" id="2.60.40.4100:FF:000002">
    <property type="entry name" value="Zona pellucida sperm-binding protein 3"/>
    <property type="match status" value="1"/>
</dbReference>
<accession>A0A3Q1JC21</accession>
<reference evidence="4" key="1">
    <citation type="submission" date="2021-04" db="EMBL/GenBank/DDBJ databases">
        <authorList>
            <consortium name="Wellcome Sanger Institute Data Sharing"/>
        </authorList>
    </citation>
    <scope>NUCLEOTIDE SEQUENCE [LARGE SCALE GENOMIC DNA]</scope>
</reference>
<keyword evidence="2" id="KW-0732">Signal</keyword>
<evidence type="ECO:0000256" key="1">
    <source>
        <dbReference type="ARBA" id="ARBA00023157"/>
    </source>
</evidence>
<dbReference type="Gene3D" id="2.60.40.3210">
    <property type="entry name" value="Zona pellucida, ZP-N domain"/>
    <property type="match status" value="1"/>
</dbReference>
<feature type="signal peptide" evidence="2">
    <location>
        <begin position="1"/>
        <end position="18"/>
    </location>
</feature>
<organism evidence="4 5">
    <name type="scientific">Anabas testudineus</name>
    <name type="common">Climbing perch</name>
    <name type="synonym">Anthias testudineus</name>
    <dbReference type="NCBI Taxonomy" id="64144"/>
    <lineage>
        <taxon>Eukaryota</taxon>
        <taxon>Metazoa</taxon>
        <taxon>Chordata</taxon>
        <taxon>Craniata</taxon>
        <taxon>Vertebrata</taxon>
        <taxon>Euteleostomi</taxon>
        <taxon>Actinopterygii</taxon>
        <taxon>Neopterygii</taxon>
        <taxon>Teleostei</taxon>
        <taxon>Neoteleostei</taxon>
        <taxon>Acanthomorphata</taxon>
        <taxon>Anabantaria</taxon>
        <taxon>Anabantiformes</taxon>
        <taxon>Anabantoidei</taxon>
        <taxon>Anabantidae</taxon>
        <taxon>Anabas</taxon>
    </lineage>
</organism>
<dbReference type="PROSITE" id="PS51034">
    <property type="entry name" value="ZP_2"/>
    <property type="match status" value="1"/>
</dbReference>
<dbReference type="Proteomes" id="UP000265040">
    <property type="component" value="Chromosome 1"/>
</dbReference>
<dbReference type="AlphaFoldDB" id="A0A3Q1JC21"/>
<dbReference type="CTD" id="563179"/>
<dbReference type="GeneTree" id="ENSGT01030000234567"/>
<proteinExistence type="predicted"/>
<dbReference type="InParanoid" id="A0A3Q1JC21"/>
<feature type="chain" id="PRO_5030080369" description="ZP domain-containing protein" evidence="2">
    <location>
        <begin position="19"/>
        <end position="469"/>
    </location>
</feature>
<evidence type="ECO:0000313" key="4">
    <source>
        <dbReference type="Ensembl" id="ENSATEP00000030550.2"/>
    </source>
</evidence>
<keyword evidence="1" id="KW-1015">Disulfide bond</keyword>
<dbReference type="GO" id="GO:0032190">
    <property type="term" value="F:acrosin binding"/>
    <property type="evidence" value="ECO:0007669"/>
    <property type="project" value="TreeGrafter"/>
</dbReference>
<evidence type="ECO:0000259" key="3">
    <source>
        <dbReference type="PROSITE" id="PS51034"/>
    </source>
</evidence>
<evidence type="ECO:0000256" key="2">
    <source>
        <dbReference type="SAM" id="SignalP"/>
    </source>
</evidence>
<dbReference type="Ensembl" id="ENSATET00000031011.3">
    <property type="protein sequence ID" value="ENSATEP00000030550.2"/>
    <property type="gene ID" value="ENSATEG00000021096.3"/>
</dbReference>
<dbReference type="SMART" id="SM00241">
    <property type="entry name" value="ZP"/>
    <property type="match status" value="1"/>
</dbReference>